<protein>
    <submittedName>
        <fullName evidence="2">C4-dicarboxylate ABC transporter substrate-binding protein</fullName>
    </submittedName>
</protein>
<sequence>MPVRRLSAVAALLAVAAVLLLAIDRGRDPLAGLRVMVPNAPGSGYDVTARTLAKALEDAGLVRGVEVFNLPGAGGSVGVQRLVYERGRGSLLMLMGLGVVASEHSGATAALRETTPIARLIQEPNMIVVTRDAPFRTLSDLVTAWREAPASVPVGGGSLPGGPDHLAPMLLARAIGVAPPTVRYERYDGGGELLAAILGKRVAFGVSGVGEYADQVRTGTLRVLAVTGPARVPGLDAPTLREAGVDLEFANWRGIIAPPGLHAEDARALRELVDRLVRSAQWRAALARNGWSDAYLGGPAFDRFLAQERARLDAVMSDLGLTAT</sequence>
<dbReference type="InterPro" id="IPR005064">
    <property type="entry name" value="BUG"/>
</dbReference>
<dbReference type="EMBL" id="BOPF01000009">
    <property type="protein sequence ID" value="GIJ46179.1"/>
    <property type="molecule type" value="Genomic_DNA"/>
</dbReference>
<evidence type="ECO:0000313" key="2">
    <source>
        <dbReference type="EMBL" id="GIJ46179.1"/>
    </source>
</evidence>
<dbReference type="CDD" id="cd07012">
    <property type="entry name" value="PBP2_Bug_TTT"/>
    <property type="match status" value="1"/>
</dbReference>
<dbReference type="Gene3D" id="3.40.190.150">
    <property type="entry name" value="Bordetella uptake gene, domain 1"/>
    <property type="match status" value="1"/>
</dbReference>
<dbReference type="AlphaFoldDB" id="A0A8J4DQ36"/>
<dbReference type="SUPFAM" id="SSF53850">
    <property type="entry name" value="Periplasmic binding protein-like II"/>
    <property type="match status" value="1"/>
</dbReference>
<comment type="similarity">
    <text evidence="1">Belongs to the UPF0065 (bug) family.</text>
</comment>
<dbReference type="PIRSF" id="PIRSF017082">
    <property type="entry name" value="YflP"/>
    <property type="match status" value="1"/>
</dbReference>
<dbReference type="Gene3D" id="3.40.190.10">
    <property type="entry name" value="Periplasmic binding protein-like II"/>
    <property type="match status" value="1"/>
</dbReference>
<comment type="caution">
    <text evidence="2">The sequence shown here is derived from an EMBL/GenBank/DDBJ whole genome shotgun (WGS) entry which is preliminary data.</text>
</comment>
<name>A0A8J4DQ36_9ACTN</name>
<proteinExistence type="inferred from homology"/>
<dbReference type="InterPro" id="IPR042100">
    <property type="entry name" value="Bug_dom1"/>
</dbReference>
<organism evidence="2 3">
    <name type="scientific">Virgisporangium aliadipatigenens</name>
    <dbReference type="NCBI Taxonomy" id="741659"/>
    <lineage>
        <taxon>Bacteria</taxon>
        <taxon>Bacillati</taxon>
        <taxon>Actinomycetota</taxon>
        <taxon>Actinomycetes</taxon>
        <taxon>Micromonosporales</taxon>
        <taxon>Micromonosporaceae</taxon>
        <taxon>Virgisporangium</taxon>
    </lineage>
</organism>
<dbReference type="Proteomes" id="UP000619260">
    <property type="component" value="Unassembled WGS sequence"/>
</dbReference>
<dbReference type="PANTHER" id="PTHR42928:SF3">
    <property type="entry name" value="UPF0065 PROTEIN YFLP"/>
    <property type="match status" value="1"/>
</dbReference>
<gene>
    <name evidence="2" type="ORF">Val02_30650</name>
</gene>
<reference evidence="2" key="1">
    <citation type="submission" date="2021-01" db="EMBL/GenBank/DDBJ databases">
        <title>Whole genome shotgun sequence of Virgisporangium aliadipatigenens NBRC 105644.</title>
        <authorList>
            <person name="Komaki H."/>
            <person name="Tamura T."/>
        </authorList>
    </citation>
    <scope>NUCLEOTIDE SEQUENCE</scope>
    <source>
        <strain evidence="2">NBRC 105644</strain>
    </source>
</reference>
<accession>A0A8J4DQ36</accession>
<dbReference type="Pfam" id="PF03401">
    <property type="entry name" value="TctC"/>
    <property type="match status" value="1"/>
</dbReference>
<evidence type="ECO:0000313" key="3">
    <source>
        <dbReference type="Proteomes" id="UP000619260"/>
    </source>
</evidence>
<evidence type="ECO:0000256" key="1">
    <source>
        <dbReference type="ARBA" id="ARBA00006987"/>
    </source>
</evidence>
<keyword evidence="3" id="KW-1185">Reference proteome</keyword>
<dbReference type="RefSeq" id="WP_239152939.1">
    <property type="nucleotide sequence ID" value="NZ_BOPF01000009.1"/>
</dbReference>
<dbReference type="PANTHER" id="PTHR42928">
    <property type="entry name" value="TRICARBOXYLATE-BINDING PROTEIN"/>
    <property type="match status" value="1"/>
</dbReference>